<dbReference type="EMBL" id="KC513608">
    <property type="protein sequence ID" value="AGE95630.1"/>
    <property type="molecule type" value="Genomic_DNA"/>
</dbReference>
<dbReference type="VEuPathDB" id="MicrosporidiaDB:M970_020770"/>
<sequence>MSNHFCQEILALEEIIVELLGSERTEEVIDYKVRSLMAAKDRLNEKMVEMEEYYMKRIEFYKGRDEARLKELERHIEAYDEKYLRLLAKARKLGSKVERLEVGNRLLRSRSGGK</sequence>
<dbReference type="AlphaFoldDB" id="M1K948"/>
<accession>M1K948</accession>
<dbReference type="VEuPathDB" id="MicrosporidiaDB:AEWR_020770"/>
<dbReference type="VEuPathDB" id="MicrosporidiaDB:AEWQ_020760"/>
<dbReference type="VEuPathDB" id="MicrosporidiaDB:ECU02_0830"/>
<protein>
    <submittedName>
        <fullName evidence="2">Uncharacterized protein</fullName>
    </submittedName>
</protein>
<reference evidence="2" key="1">
    <citation type="journal article" date="2013" name="Eukaryot. Cell">
        <title>Extremely Reduced Levels of Heterozygosity in the Vertebrate Pathogen Encephalitozoon cuniculi.</title>
        <authorList>
            <person name="Selman M."/>
            <person name="Sak B."/>
            <person name="Kvac M."/>
            <person name="Farinelli L."/>
            <person name="Weiss L.M."/>
            <person name="Corradi N."/>
        </authorList>
    </citation>
    <scope>NUCLEOTIDE SEQUENCE</scope>
</reference>
<proteinExistence type="predicted"/>
<dbReference type="VEuPathDB" id="MicrosporidiaDB:AEWD_020790"/>
<organism evidence="2">
    <name type="scientific">Encephalitozoon cuniculi</name>
    <name type="common">Microsporidian parasite</name>
    <dbReference type="NCBI Taxonomy" id="6035"/>
    <lineage>
        <taxon>Eukaryota</taxon>
        <taxon>Fungi</taxon>
        <taxon>Fungi incertae sedis</taxon>
        <taxon>Microsporidia</taxon>
        <taxon>Unikaryonidae</taxon>
        <taxon>Encephalitozoon</taxon>
    </lineage>
</organism>
<keyword evidence="1" id="KW-0175">Coiled coil</keyword>
<evidence type="ECO:0000256" key="1">
    <source>
        <dbReference type="SAM" id="Coils"/>
    </source>
</evidence>
<evidence type="ECO:0000313" key="2">
    <source>
        <dbReference type="EMBL" id="AGE95630.1"/>
    </source>
</evidence>
<name>M1K948_ENCCN</name>
<gene>
    <name evidence="2" type="ORF">ECU02_0830</name>
</gene>
<feature type="coiled-coil region" evidence="1">
    <location>
        <begin position="33"/>
        <end position="89"/>
    </location>
</feature>